<dbReference type="Pfam" id="PF01451">
    <property type="entry name" value="LMWPc"/>
    <property type="match status" value="1"/>
</dbReference>
<gene>
    <name evidence="5" type="ORF">HKK74_26300</name>
</gene>
<dbReference type="InterPro" id="IPR051081">
    <property type="entry name" value="HTH_MetalResp_TranReg"/>
</dbReference>
<dbReference type="Proteomes" id="UP000805614">
    <property type="component" value="Unassembled WGS sequence"/>
</dbReference>
<dbReference type="InterPro" id="IPR011991">
    <property type="entry name" value="ArsR-like_HTH"/>
</dbReference>
<dbReference type="InterPro" id="IPR001845">
    <property type="entry name" value="HTH_ArsR_DNA-bd_dom"/>
</dbReference>
<dbReference type="Pfam" id="PF12840">
    <property type="entry name" value="HTH_20"/>
    <property type="match status" value="1"/>
</dbReference>
<dbReference type="SUPFAM" id="SSF52788">
    <property type="entry name" value="Phosphotyrosine protein phosphatases I"/>
    <property type="match status" value="1"/>
</dbReference>
<dbReference type="InterPro" id="IPR036196">
    <property type="entry name" value="Ptyr_pPase_sf"/>
</dbReference>
<proteinExistence type="predicted"/>
<keyword evidence="3" id="KW-0804">Transcription</keyword>
<keyword evidence="1" id="KW-0805">Transcription regulation</keyword>
<dbReference type="SUPFAM" id="SSF46785">
    <property type="entry name" value="Winged helix' DNA-binding domain"/>
    <property type="match status" value="1"/>
</dbReference>
<evidence type="ECO:0000256" key="3">
    <source>
        <dbReference type="ARBA" id="ARBA00023163"/>
    </source>
</evidence>
<dbReference type="PANTHER" id="PTHR33154">
    <property type="entry name" value="TRANSCRIPTIONAL REGULATOR, ARSR FAMILY"/>
    <property type="match status" value="1"/>
</dbReference>
<keyword evidence="2" id="KW-0238">DNA-binding</keyword>
<dbReference type="PANTHER" id="PTHR33154:SF33">
    <property type="entry name" value="TRANSCRIPTIONAL REPRESSOR SDPR"/>
    <property type="match status" value="1"/>
</dbReference>
<feature type="domain" description="HTH arsR-type" evidence="4">
    <location>
        <begin position="2"/>
        <end position="99"/>
    </location>
</feature>
<dbReference type="InterPro" id="IPR023485">
    <property type="entry name" value="Ptyr_pPase"/>
</dbReference>
<dbReference type="PROSITE" id="PS50987">
    <property type="entry name" value="HTH_ARSR_2"/>
    <property type="match status" value="1"/>
</dbReference>
<dbReference type="Gene3D" id="1.10.10.10">
    <property type="entry name" value="Winged helix-like DNA-binding domain superfamily/Winged helix DNA-binding domain"/>
    <property type="match status" value="1"/>
</dbReference>
<accession>A0ABR7LVV1</accession>
<evidence type="ECO:0000259" key="4">
    <source>
        <dbReference type="PROSITE" id="PS50987"/>
    </source>
</evidence>
<evidence type="ECO:0000313" key="6">
    <source>
        <dbReference type="Proteomes" id="UP000805614"/>
    </source>
</evidence>
<comment type="caution">
    <text evidence="5">The sequence shown here is derived from an EMBL/GenBank/DDBJ whole genome shotgun (WGS) entry which is preliminary data.</text>
</comment>
<evidence type="ECO:0000256" key="2">
    <source>
        <dbReference type="ARBA" id="ARBA00023125"/>
    </source>
</evidence>
<dbReference type="InterPro" id="IPR036388">
    <property type="entry name" value="WH-like_DNA-bd_sf"/>
</dbReference>
<evidence type="ECO:0000313" key="5">
    <source>
        <dbReference type="EMBL" id="MBC6468979.1"/>
    </source>
</evidence>
<dbReference type="CDD" id="cd00090">
    <property type="entry name" value="HTH_ARSR"/>
    <property type="match status" value="1"/>
</dbReference>
<dbReference type="InterPro" id="IPR036390">
    <property type="entry name" value="WH_DNA-bd_sf"/>
</dbReference>
<dbReference type="EMBL" id="JABVEC010000022">
    <property type="protein sequence ID" value="MBC6468979.1"/>
    <property type="molecule type" value="Genomic_DNA"/>
</dbReference>
<reference evidence="5 6" key="1">
    <citation type="submission" date="2020-06" db="EMBL/GenBank/DDBJ databases">
        <title>Actinomadura xiongansis sp. nov., isolated from soil of Baiyangdian.</title>
        <authorList>
            <person name="Zhang X."/>
        </authorList>
    </citation>
    <scope>NUCLEOTIDE SEQUENCE [LARGE SCALE GENOMIC DNA]</scope>
    <source>
        <strain evidence="5 6">HBUM206468</strain>
    </source>
</reference>
<evidence type="ECO:0000256" key="1">
    <source>
        <dbReference type="ARBA" id="ARBA00023015"/>
    </source>
</evidence>
<dbReference type="SMART" id="SM00418">
    <property type="entry name" value="HTH_ARSR"/>
    <property type="match status" value="1"/>
</dbReference>
<dbReference type="Gene3D" id="3.40.50.2300">
    <property type="match status" value="1"/>
</dbReference>
<protein>
    <submittedName>
        <fullName evidence="5">Helix-turn-helix domain-containing protein</fullName>
    </submittedName>
</protein>
<sequence>MVEIMSLEERAAIHAALAEPARLAVVDALVLGDASPGELGQALGLPSNLLAHHLKVLTEAGLVQRARSEADRRRTYVRLVPAALAGLNSAVSVLTRAAARVVFVCTHNSARSQLAAALWNQHGRRPYATVPAASAGTDPSPRVHRRAGCTSDTLTANAYQELLQQAGFAAITITPTSCADDGLRSAIIQATKPGIPAPGDSAPDPQ</sequence>
<name>A0ABR7LVV1_9ACTN</name>
<keyword evidence="6" id="KW-1185">Reference proteome</keyword>
<organism evidence="5 6">
    <name type="scientific">Actinomadura alba</name>
    <dbReference type="NCBI Taxonomy" id="406431"/>
    <lineage>
        <taxon>Bacteria</taxon>
        <taxon>Bacillati</taxon>
        <taxon>Actinomycetota</taxon>
        <taxon>Actinomycetes</taxon>
        <taxon>Streptosporangiales</taxon>
        <taxon>Thermomonosporaceae</taxon>
        <taxon>Actinomadura</taxon>
    </lineage>
</organism>